<dbReference type="OrthoDB" id="3216820at2"/>
<dbReference type="PIRSF" id="PIRSF017393">
    <property type="entry name" value="MTase_SAV2177"/>
    <property type="match status" value="1"/>
</dbReference>
<reference evidence="1 2" key="1">
    <citation type="submission" date="2019-09" db="EMBL/GenBank/DDBJ databases">
        <title>Actinomadura physcomitrii sp. nov., a novel actinomycete isolated from moss [Physcomitrium sphaericum (Ludw) Fuernr].</title>
        <authorList>
            <person name="Zhuang X."/>
            <person name="Liu C."/>
        </authorList>
    </citation>
    <scope>NUCLEOTIDE SEQUENCE [LARGE SCALE GENOMIC DNA]</scope>
    <source>
        <strain evidence="1 2">HMC1</strain>
    </source>
</reference>
<dbReference type="GO" id="GO:0008168">
    <property type="term" value="F:methyltransferase activity"/>
    <property type="evidence" value="ECO:0007669"/>
    <property type="project" value="UniProtKB-KW"/>
</dbReference>
<dbReference type="InterPro" id="IPR029063">
    <property type="entry name" value="SAM-dependent_MTases_sf"/>
</dbReference>
<keyword evidence="2" id="KW-1185">Reference proteome</keyword>
<dbReference type="Pfam" id="PF04672">
    <property type="entry name" value="Methyltransf_19"/>
    <property type="match status" value="1"/>
</dbReference>
<evidence type="ECO:0000313" key="1">
    <source>
        <dbReference type="EMBL" id="KAB2345721.1"/>
    </source>
</evidence>
<accession>A0A6H9YXE6</accession>
<gene>
    <name evidence="1" type="ORF">F8566_26490</name>
</gene>
<dbReference type="Gene3D" id="3.40.50.150">
    <property type="entry name" value="Vaccinia Virus protein VP39"/>
    <property type="match status" value="1"/>
</dbReference>
<proteinExistence type="predicted"/>
<protein>
    <submittedName>
        <fullName evidence="1">SAM-dependent methyltransferase</fullName>
    </submittedName>
</protein>
<dbReference type="InterPro" id="IPR006764">
    <property type="entry name" value="SAM_dep_MeTrfase_SAV2177_type"/>
</dbReference>
<sequence length="267" mass="29142">MDGCQGPGGIDLSVPNVARMYDYYLGGKDNYAADRALADQVLKVAPQTPALAQENRAFLQRAVRYLAGPAGIDQFIDIGAGLPTLENTHEVAQRVAPDARVVYVDNDPVVLAHGRALLQGAAGTRVAQADARRPDDIFGSPEVTGLIDLDRPVAILLVSVLHCLRDDEDPWKIVARLRDETAPGSHLVISHITAADHAESAQAGADVYRSASNTMTLRTHTAIRRFFDGFELLEPGLVRLTEWRPQEGTEPRRDLPTWYFCGVGRKP</sequence>
<keyword evidence="1" id="KW-0808">Transferase</keyword>
<dbReference type="GO" id="GO:0032259">
    <property type="term" value="P:methylation"/>
    <property type="evidence" value="ECO:0007669"/>
    <property type="project" value="UniProtKB-KW"/>
</dbReference>
<keyword evidence="1" id="KW-0489">Methyltransferase</keyword>
<organism evidence="1 2">
    <name type="scientific">Actinomadura rudentiformis</name>
    <dbReference type="NCBI Taxonomy" id="359158"/>
    <lineage>
        <taxon>Bacteria</taxon>
        <taxon>Bacillati</taxon>
        <taxon>Actinomycetota</taxon>
        <taxon>Actinomycetes</taxon>
        <taxon>Streptosporangiales</taxon>
        <taxon>Thermomonosporaceae</taxon>
        <taxon>Actinomadura</taxon>
    </lineage>
</organism>
<name>A0A6H9YXE6_9ACTN</name>
<dbReference type="AlphaFoldDB" id="A0A6H9YXE6"/>
<evidence type="ECO:0000313" key="2">
    <source>
        <dbReference type="Proteomes" id="UP000468735"/>
    </source>
</evidence>
<dbReference type="Proteomes" id="UP000468735">
    <property type="component" value="Unassembled WGS sequence"/>
</dbReference>
<dbReference type="CDD" id="cd02440">
    <property type="entry name" value="AdoMet_MTases"/>
    <property type="match status" value="1"/>
</dbReference>
<comment type="caution">
    <text evidence="1">The sequence shown here is derived from an EMBL/GenBank/DDBJ whole genome shotgun (WGS) entry which is preliminary data.</text>
</comment>
<dbReference type="EMBL" id="WBMT01000013">
    <property type="protein sequence ID" value="KAB2345721.1"/>
    <property type="molecule type" value="Genomic_DNA"/>
</dbReference>
<dbReference type="SUPFAM" id="SSF53335">
    <property type="entry name" value="S-adenosyl-L-methionine-dependent methyltransferases"/>
    <property type="match status" value="1"/>
</dbReference>